<feature type="domain" description="SLH" evidence="3">
    <location>
        <begin position="27"/>
        <end position="92"/>
    </location>
</feature>
<dbReference type="EMBL" id="DXIJ01000083">
    <property type="protein sequence ID" value="HIV85968.1"/>
    <property type="molecule type" value="Genomic_DNA"/>
</dbReference>
<keyword evidence="1" id="KW-0677">Repeat</keyword>
<evidence type="ECO:0000259" key="3">
    <source>
        <dbReference type="PROSITE" id="PS51272"/>
    </source>
</evidence>
<dbReference type="AlphaFoldDB" id="A0A9D1TMP9"/>
<protein>
    <submittedName>
        <fullName evidence="4">S-layer homology domain-containing protein</fullName>
    </submittedName>
</protein>
<dbReference type="Pfam" id="PF00395">
    <property type="entry name" value="SLH"/>
    <property type="match status" value="2"/>
</dbReference>
<dbReference type="PROSITE" id="PS51272">
    <property type="entry name" value="SLH"/>
    <property type="match status" value="2"/>
</dbReference>
<evidence type="ECO:0000313" key="5">
    <source>
        <dbReference type="Proteomes" id="UP000824162"/>
    </source>
</evidence>
<evidence type="ECO:0000256" key="1">
    <source>
        <dbReference type="ARBA" id="ARBA00022737"/>
    </source>
</evidence>
<dbReference type="InterPro" id="IPR051465">
    <property type="entry name" value="Cell_Envelope_Struct_Comp"/>
</dbReference>
<gene>
    <name evidence="4" type="ORF">H9900_04070</name>
</gene>
<evidence type="ECO:0000256" key="2">
    <source>
        <dbReference type="SAM" id="SignalP"/>
    </source>
</evidence>
<feature type="domain" description="SLH" evidence="3">
    <location>
        <begin position="168"/>
        <end position="236"/>
    </location>
</feature>
<feature type="signal peptide" evidence="2">
    <location>
        <begin position="1"/>
        <end position="27"/>
    </location>
</feature>
<evidence type="ECO:0000313" key="4">
    <source>
        <dbReference type="EMBL" id="HIV85968.1"/>
    </source>
</evidence>
<dbReference type="PANTHER" id="PTHR43308">
    <property type="entry name" value="OUTER MEMBRANE PROTEIN ALPHA-RELATED"/>
    <property type="match status" value="1"/>
</dbReference>
<sequence length="613" mass="65983">MKRIKKFISAVLCGTVLAATLVSPVSALTFPDVEDDPTVSWAKDAINSMTDLGYIKGYEDGTFQPQRAVSKIETLLLMARILGVEDEDYTQSVDWANSEYSATVNAINTTYVDELCFLMYFGVIDLTDLRNYASSANANTSLLRWQAAYLISKLSGRESDANQAILDPSTYSDYDSIPEEARSYVAYATNMGLMNGMGDDDNGNDYFSPETTLTRAQMATLLNRMIDKMDRYTVSGTVTYADELTYDFSLEDSSGTETDYEADSSTLVKINGAGSSFEDIEAGSEAMLTYTFGSIRMIECIPGQQETSIYGVVVQTSDNAGGQQITIRDNEDQSNTATYTFDRNCTYDIKGTRGAFGDIKIGNCVRLVLSGSAITECYVVENTFYQTGEFVEVSSGSSNTSYITIINDDGEEETLTLSTNGVDVNRNGSTSSLRELVSGDTLSLRVYYGKVTAVTATSETTDGVGTIREIVLSDSPEITLEINGRLETYSMTSNTQVKVNNVDATIYDLRPGNAATVVIDGNSIASIESSATASTGKTAAAGQVASINTTLRVITITNASGGSETIYYDANTTFLRASTGRSATAKDVVEGSNINATGSDSTGYFVATIIIVD</sequence>
<reference evidence="4" key="1">
    <citation type="journal article" date="2021" name="PeerJ">
        <title>Extensive microbial diversity within the chicken gut microbiome revealed by metagenomics and culture.</title>
        <authorList>
            <person name="Gilroy R."/>
            <person name="Ravi A."/>
            <person name="Getino M."/>
            <person name="Pursley I."/>
            <person name="Horton D.L."/>
            <person name="Alikhan N.F."/>
            <person name="Baker D."/>
            <person name="Gharbi K."/>
            <person name="Hall N."/>
            <person name="Watson M."/>
            <person name="Adriaenssens E.M."/>
            <person name="Foster-Nyarko E."/>
            <person name="Jarju S."/>
            <person name="Secka A."/>
            <person name="Antonio M."/>
            <person name="Oren A."/>
            <person name="Chaudhuri R.R."/>
            <person name="La Ragione R."/>
            <person name="Hildebrand F."/>
            <person name="Pallen M.J."/>
        </authorList>
    </citation>
    <scope>NUCLEOTIDE SEQUENCE</scope>
    <source>
        <strain evidence="4">5790</strain>
    </source>
</reference>
<accession>A0A9D1TMP9</accession>
<name>A0A9D1TMP9_9FIRM</name>
<reference evidence="4" key="2">
    <citation type="submission" date="2021-04" db="EMBL/GenBank/DDBJ databases">
        <authorList>
            <person name="Gilroy R."/>
        </authorList>
    </citation>
    <scope>NUCLEOTIDE SEQUENCE</scope>
    <source>
        <strain evidence="4">5790</strain>
    </source>
</reference>
<keyword evidence="2" id="KW-0732">Signal</keyword>
<dbReference type="Proteomes" id="UP000824162">
    <property type="component" value="Unassembled WGS sequence"/>
</dbReference>
<comment type="caution">
    <text evidence="4">The sequence shown here is derived from an EMBL/GenBank/DDBJ whole genome shotgun (WGS) entry which is preliminary data.</text>
</comment>
<dbReference type="InterPro" id="IPR001119">
    <property type="entry name" value="SLH_dom"/>
</dbReference>
<feature type="chain" id="PRO_5039708588" evidence="2">
    <location>
        <begin position="28"/>
        <end position="613"/>
    </location>
</feature>
<proteinExistence type="predicted"/>
<dbReference type="PANTHER" id="PTHR43308:SF5">
    <property type="entry name" value="S-LAYER PROTEIN _ PEPTIDOGLYCAN ENDO-BETA-N-ACETYLGLUCOSAMINIDASE"/>
    <property type="match status" value="1"/>
</dbReference>
<organism evidence="4 5">
    <name type="scientific">Candidatus Monoglobus merdigallinarum</name>
    <dbReference type="NCBI Taxonomy" id="2838698"/>
    <lineage>
        <taxon>Bacteria</taxon>
        <taxon>Bacillati</taxon>
        <taxon>Bacillota</taxon>
        <taxon>Clostridia</taxon>
        <taxon>Monoglobales</taxon>
        <taxon>Monoglobaceae</taxon>
        <taxon>Monoglobus</taxon>
    </lineage>
</organism>